<name>A0A194QP06_PAPMA</name>
<gene>
    <name evidence="2" type="ORF">RR48_07931</name>
</gene>
<feature type="chain" id="PRO_5008264525" description="Secreted protein" evidence="1">
    <location>
        <begin position="19"/>
        <end position="105"/>
    </location>
</feature>
<keyword evidence="3" id="KW-1185">Reference proteome</keyword>
<evidence type="ECO:0000313" key="3">
    <source>
        <dbReference type="Proteomes" id="UP000053240"/>
    </source>
</evidence>
<dbReference type="InParanoid" id="A0A194QP06"/>
<dbReference type="AlphaFoldDB" id="A0A194QP06"/>
<dbReference type="Proteomes" id="UP000053240">
    <property type="component" value="Unassembled WGS sequence"/>
</dbReference>
<accession>A0A194QP06</accession>
<proteinExistence type="predicted"/>
<feature type="signal peptide" evidence="1">
    <location>
        <begin position="1"/>
        <end position="18"/>
    </location>
</feature>
<protein>
    <recommendedName>
        <fullName evidence="4">Secreted protein</fullName>
    </recommendedName>
</protein>
<evidence type="ECO:0000256" key="1">
    <source>
        <dbReference type="SAM" id="SignalP"/>
    </source>
</evidence>
<keyword evidence="1" id="KW-0732">Signal</keyword>
<evidence type="ECO:0000313" key="2">
    <source>
        <dbReference type="EMBL" id="KPJ07084.1"/>
    </source>
</evidence>
<organism evidence="2 3">
    <name type="scientific">Papilio machaon</name>
    <name type="common">Old World swallowtail butterfly</name>
    <dbReference type="NCBI Taxonomy" id="76193"/>
    <lineage>
        <taxon>Eukaryota</taxon>
        <taxon>Metazoa</taxon>
        <taxon>Ecdysozoa</taxon>
        <taxon>Arthropoda</taxon>
        <taxon>Hexapoda</taxon>
        <taxon>Insecta</taxon>
        <taxon>Pterygota</taxon>
        <taxon>Neoptera</taxon>
        <taxon>Endopterygota</taxon>
        <taxon>Lepidoptera</taxon>
        <taxon>Glossata</taxon>
        <taxon>Ditrysia</taxon>
        <taxon>Papilionoidea</taxon>
        <taxon>Papilionidae</taxon>
        <taxon>Papilioninae</taxon>
        <taxon>Papilio</taxon>
    </lineage>
</organism>
<dbReference type="EMBL" id="KQ461191">
    <property type="protein sequence ID" value="KPJ07084.1"/>
    <property type="molecule type" value="Genomic_DNA"/>
</dbReference>
<sequence>MQLVSRNLLAVMSLPLWALLETHQLSFIDLSSVKMLKHVAVSPHRARADSVSLASTASCCSLGSLEQRHDSVGDLSHRTADTAARPRSARHLLTDCDTTLGLQHM</sequence>
<reference evidence="2 3" key="1">
    <citation type="journal article" date="2015" name="Nat. Commun.">
        <title>Outbred genome sequencing and CRISPR/Cas9 gene editing in butterflies.</title>
        <authorList>
            <person name="Li X."/>
            <person name="Fan D."/>
            <person name="Zhang W."/>
            <person name="Liu G."/>
            <person name="Zhang L."/>
            <person name="Zhao L."/>
            <person name="Fang X."/>
            <person name="Chen L."/>
            <person name="Dong Y."/>
            <person name="Chen Y."/>
            <person name="Ding Y."/>
            <person name="Zhao R."/>
            <person name="Feng M."/>
            <person name="Zhu Y."/>
            <person name="Feng Y."/>
            <person name="Jiang X."/>
            <person name="Zhu D."/>
            <person name="Xiang H."/>
            <person name="Feng X."/>
            <person name="Li S."/>
            <person name="Wang J."/>
            <person name="Zhang G."/>
            <person name="Kronforst M.R."/>
            <person name="Wang W."/>
        </authorList>
    </citation>
    <scope>NUCLEOTIDE SEQUENCE [LARGE SCALE GENOMIC DNA]</scope>
    <source>
        <strain evidence="2">Ya'a_city_454_Pm</strain>
        <tissue evidence="2">Whole body</tissue>
    </source>
</reference>
<evidence type="ECO:0008006" key="4">
    <source>
        <dbReference type="Google" id="ProtNLM"/>
    </source>
</evidence>